<reference evidence="1 2" key="1">
    <citation type="journal article" date="2019" name="Int. J. Syst. Evol. Microbiol.">
        <title>The Global Catalogue of Microorganisms (GCM) 10K type strain sequencing project: providing services to taxonomists for standard genome sequencing and annotation.</title>
        <authorList>
            <consortium name="The Broad Institute Genomics Platform"/>
            <consortium name="The Broad Institute Genome Sequencing Center for Infectious Disease"/>
            <person name="Wu L."/>
            <person name="Ma J."/>
        </authorList>
    </citation>
    <scope>NUCLEOTIDE SEQUENCE [LARGE SCALE GENOMIC DNA]</scope>
    <source>
        <strain evidence="1 2">JCM 13008</strain>
    </source>
</reference>
<dbReference type="EMBL" id="BAAALG010000011">
    <property type="protein sequence ID" value="GAA1107850.1"/>
    <property type="molecule type" value="Genomic_DNA"/>
</dbReference>
<comment type="caution">
    <text evidence="1">The sequence shown here is derived from an EMBL/GenBank/DDBJ whole genome shotgun (WGS) entry which is preliminary data.</text>
</comment>
<sequence>MTWEAFHRRGEVLRRVIEVANERCDGRLPNDVAGVDAVFTDDVDLLGALQLRWHTALAGQIEASLADQPIDLPGAVVAAWRVTAADLPGVRAILDAHGEQPTSPEVAHVMETASAKERQMLALMAGLASRLDLDEQAARRGERLEREARAGVRLAAIDVPQPRGFLERLKAALAA</sequence>
<accession>A0ABN1U009</accession>
<keyword evidence="2" id="KW-1185">Reference proteome</keyword>
<proteinExistence type="predicted"/>
<gene>
    <name evidence="1" type="ORF">GCM10009668_29920</name>
</gene>
<dbReference type="Proteomes" id="UP001501581">
    <property type="component" value="Unassembled WGS sequence"/>
</dbReference>
<evidence type="ECO:0000313" key="2">
    <source>
        <dbReference type="Proteomes" id="UP001501581"/>
    </source>
</evidence>
<protein>
    <recommendedName>
        <fullName evidence="3">DUF222 domain-containing protein</fullName>
    </recommendedName>
</protein>
<evidence type="ECO:0000313" key="1">
    <source>
        <dbReference type="EMBL" id="GAA1107850.1"/>
    </source>
</evidence>
<organism evidence="1 2">
    <name type="scientific">Nocardioides dubius</name>
    <dbReference type="NCBI Taxonomy" id="317019"/>
    <lineage>
        <taxon>Bacteria</taxon>
        <taxon>Bacillati</taxon>
        <taxon>Actinomycetota</taxon>
        <taxon>Actinomycetes</taxon>
        <taxon>Propionibacteriales</taxon>
        <taxon>Nocardioidaceae</taxon>
        <taxon>Nocardioides</taxon>
    </lineage>
</organism>
<dbReference type="RefSeq" id="WP_343995615.1">
    <property type="nucleotide sequence ID" value="NZ_BAAALG010000011.1"/>
</dbReference>
<evidence type="ECO:0008006" key="3">
    <source>
        <dbReference type="Google" id="ProtNLM"/>
    </source>
</evidence>
<name>A0ABN1U009_9ACTN</name>